<reference evidence="3" key="4">
    <citation type="submission" date="2023-08" db="EMBL/GenBank/DDBJ databases">
        <title>Identification and characterization of horizontal gene transfer across gut microbiota members of farm animals based on homology search.</title>
        <authorList>
            <person name="Schwarzerova J."/>
            <person name="Nykrynova M."/>
            <person name="Jureckova K."/>
            <person name="Cejkova D."/>
            <person name="Rychlik I."/>
        </authorList>
    </citation>
    <scope>NUCLEOTIDE SEQUENCE</scope>
    <source>
        <strain evidence="3">15_COKtk</strain>
    </source>
</reference>
<reference evidence="3" key="3">
    <citation type="submission" date="2023-06" db="EMBL/GenBank/DDBJ databases">
        <authorList>
            <person name="Zeman M."/>
            <person name="Kubasova T."/>
            <person name="Jahodarova E."/>
            <person name="Nykrynova M."/>
            <person name="Rychlik I."/>
        </authorList>
    </citation>
    <scope>NUCLEOTIDE SEQUENCE</scope>
    <source>
        <strain evidence="3">15_COKtk</strain>
    </source>
</reference>
<proteinExistence type="predicted"/>
<dbReference type="Proteomes" id="UP000746751">
    <property type="component" value="Unassembled WGS sequence"/>
</dbReference>
<sequence length="184" mass="19535">MDEKKERLDGGYDGMLIATRVALAVAAVGLVIAFFLPWASADDAYREAAAQAPEIVVYEDAGITTAQAADLSLLEFAQIYGSMEGTWTLYMYLMYGLLGISAVSLLCAAAGKPVVTSVFALLACALSRLLVWDYEDRGALPNATYDWGIAPAIYLGATVAIVAIAVWMVVIRRKGKATQATVGA</sequence>
<feature type="transmembrane region" description="Helical" evidence="1">
    <location>
        <begin position="21"/>
        <end position="39"/>
    </location>
</feature>
<feature type="transmembrane region" description="Helical" evidence="1">
    <location>
        <begin position="114"/>
        <end position="132"/>
    </location>
</feature>
<gene>
    <name evidence="2" type="ORF">K8U80_04615</name>
    <name evidence="3" type="ORF">QVN40_09630</name>
</gene>
<reference evidence="2" key="1">
    <citation type="journal article" date="2021" name="PeerJ">
        <title>Extensive microbial diversity within the chicken gut microbiome revealed by metagenomics and culture.</title>
        <authorList>
            <person name="Gilroy R."/>
            <person name="Ravi A."/>
            <person name="Getino M."/>
            <person name="Pursley I."/>
            <person name="Horton D.L."/>
            <person name="Alikhan N.F."/>
            <person name="Baker D."/>
            <person name="Gharbi K."/>
            <person name="Hall N."/>
            <person name="Watson M."/>
            <person name="Adriaenssens E.M."/>
            <person name="Foster-Nyarko E."/>
            <person name="Jarju S."/>
            <person name="Secka A."/>
            <person name="Antonio M."/>
            <person name="Oren A."/>
            <person name="Chaudhuri R.R."/>
            <person name="La Ragione R."/>
            <person name="Hildebrand F."/>
            <person name="Pallen M.J."/>
        </authorList>
    </citation>
    <scope>NUCLEOTIDE SEQUENCE</scope>
    <source>
        <strain evidence="2">ChiGjej2B2-7701</strain>
    </source>
</reference>
<dbReference type="AlphaFoldDB" id="A0A921IRN5"/>
<dbReference type="EMBL" id="DYVF01000032">
    <property type="protein sequence ID" value="HJG30660.1"/>
    <property type="molecule type" value="Genomic_DNA"/>
</dbReference>
<keyword evidence="1" id="KW-0472">Membrane</keyword>
<feature type="transmembrane region" description="Helical" evidence="1">
    <location>
        <begin position="89"/>
        <end position="107"/>
    </location>
</feature>
<protein>
    <submittedName>
        <fullName evidence="2">Uncharacterized protein</fullName>
    </submittedName>
</protein>
<evidence type="ECO:0000256" key="1">
    <source>
        <dbReference type="SAM" id="Phobius"/>
    </source>
</evidence>
<evidence type="ECO:0000313" key="4">
    <source>
        <dbReference type="Proteomes" id="UP000746751"/>
    </source>
</evidence>
<comment type="caution">
    <text evidence="2">The sequence shown here is derived from an EMBL/GenBank/DDBJ whole genome shotgun (WGS) entry which is preliminary data.</text>
</comment>
<dbReference type="RefSeq" id="WP_273340895.1">
    <property type="nucleotide sequence ID" value="NZ_JAUEIR010000008.1"/>
</dbReference>
<evidence type="ECO:0000313" key="2">
    <source>
        <dbReference type="EMBL" id="HJG30660.1"/>
    </source>
</evidence>
<reference evidence="2" key="2">
    <citation type="submission" date="2021-09" db="EMBL/GenBank/DDBJ databases">
        <authorList>
            <person name="Gilroy R."/>
        </authorList>
    </citation>
    <scope>NUCLEOTIDE SEQUENCE</scope>
    <source>
        <strain evidence="2">ChiGjej2B2-7701</strain>
    </source>
</reference>
<dbReference type="EMBL" id="JAUEIR010000008">
    <property type="protein sequence ID" value="MDN0069949.1"/>
    <property type="molecule type" value="Genomic_DNA"/>
</dbReference>
<organism evidence="2 4">
    <name type="scientific">Collinsella ihumii</name>
    <dbReference type="NCBI Taxonomy" id="1720204"/>
    <lineage>
        <taxon>Bacteria</taxon>
        <taxon>Bacillati</taxon>
        <taxon>Actinomycetota</taxon>
        <taxon>Coriobacteriia</taxon>
        <taxon>Coriobacteriales</taxon>
        <taxon>Coriobacteriaceae</taxon>
        <taxon>Collinsella</taxon>
    </lineage>
</organism>
<keyword evidence="1" id="KW-1133">Transmembrane helix</keyword>
<accession>A0A921IRN5</accession>
<feature type="transmembrane region" description="Helical" evidence="1">
    <location>
        <begin position="152"/>
        <end position="171"/>
    </location>
</feature>
<dbReference type="Proteomes" id="UP001168505">
    <property type="component" value="Unassembled WGS sequence"/>
</dbReference>
<keyword evidence="1" id="KW-0812">Transmembrane</keyword>
<name>A0A921IRN5_9ACTN</name>
<evidence type="ECO:0000313" key="3">
    <source>
        <dbReference type="EMBL" id="MDN0069949.1"/>
    </source>
</evidence>